<dbReference type="FunFam" id="1.10.238.10:FF:000003">
    <property type="entry name" value="Calmodulin A"/>
    <property type="match status" value="1"/>
</dbReference>
<evidence type="ECO:0000256" key="1">
    <source>
        <dbReference type="ARBA" id="ARBA00022723"/>
    </source>
</evidence>
<dbReference type="AlphaFoldDB" id="A0A2U1MQ40"/>
<dbReference type="InterPro" id="IPR018247">
    <property type="entry name" value="EF_Hand_1_Ca_BS"/>
</dbReference>
<comment type="caution">
    <text evidence="5">The sequence shown here is derived from an EMBL/GenBank/DDBJ whole genome shotgun (WGS) entry which is preliminary data.</text>
</comment>
<feature type="domain" description="EF-hand" evidence="4">
    <location>
        <begin position="105"/>
        <end position="140"/>
    </location>
</feature>
<evidence type="ECO:0000259" key="4">
    <source>
        <dbReference type="PROSITE" id="PS50222"/>
    </source>
</evidence>
<organism evidence="5 6">
    <name type="scientific">Artemisia annua</name>
    <name type="common">Sweet wormwood</name>
    <dbReference type="NCBI Taxonomy" id="35608"/>
    <lineage>
        <taxon>Eukaryota</taxon>
        <taxon>Viridiplantae</taxon>
        <taxon>Streptophyta</taxon>
        <taxon>Embryophyta</taxon>
        <taxon>Tracheophyta</taxon>
        <taxon>Spermatophyta</taxon>
        <taxon>Magnoliopsida</taxon>
        <taxon>eudicotyledons</taxon>
        <taxon>Gunneridae</taxon>
        <taxon>Pentapetalae</taxon>
        <taxon>asterids</taxon>
        <taxon>campanulids</taxon>
        <taxon>Asterales</taxon>
        <taxon>Asteraceae</taxon>
        <taxon>Asteroideae</taxon>
        <taxon>Anthemideae</taxon>
        <taxon>Artemisiinae</taxon>
        <taxon>Artemisia</taxon>
    </lineage>
</organism>
<keyword evidence="2" id="KW-0677">Repeat</keyword>
<dbReference type="EMBL" id="PKPP01004649">
    <property type="protein sequence ID" value="PWA63391.1"/>
    <property type="molecule type" value="Genomic_DNA"/>
</dbReference>
<dbReference type="PROSITE" id="PS50222">
    <property type="entry name" value="EF_HAND_2"/>
    <property type="match status" value="2"/>
</dbReference>
<gene>
    <name evidence="5" type="ORF">CTI12_AA352340</name>
</gene>
<dbReference type="Proteomes" id="UP000245207">
    <property type="component" value="Unassembled WGS sequence"/>
</dbReference>
<reference evidence="5 6" key="1">
    <citation type="journal article" date="2018" name="Mol. Plant">
        <title>The genome of Artemisia annua provides insight into the evolution of Asteraceae family and artemisinin biosynthesis.</title>
        <authorList>
            <person name="Shen Q."/>
            <person name="Zhang L."/>
            <person name="Liao Z."/>
            <person name="Wang S."/>
            <person name="Yan T."/>
            <person name="Shi P."/>
            <person name="Liu M."/>
            <person name="Fu X."/>
            <person name="Pan Q."/>
            <person name="Wang Y."/>
            <person name="Lv Z."/>
            <person name="Lu X."/>
            <person name="Zhang F."/>
            <person name="Jiang W."/>
            <person name="Ma Y."/>
            <person name="Chen M."/>
            <person name="Hao X."/>
            <person name="Li L."/>
            <person name="Tang Y."/>
            <person name="Lv G."/>
            <person name="Zhou Y."/>
            <person name="Sun X."/>
            <person name="Brodelius P.E."/>
            <person name="Rose J.K.C."/>
            <person name="Tang K."/>
        </authorList>
    </citation>
    <scope>NUCLEOTIDE SEQUENCE [LARGE SCALE GENOMIC DNA]</scope>
    <source>
        <strain evidence="6">cv. Huhao1</strain>
        <tissue evidence="5">Leaf</tissue>
    </source>
</reference>
<dbReference type="CDD" id="cd00051">
    <property type="entry name" value="EFh"/>
    <property type="match status" value="1"/>
</dbReference>
<dbReference type="STRING" id="35608.A0A2U1MQ40"/>
<keyword evidence="6" id="KW-1185">Reference proteome</keyword>
<dbReference type="PANTHER" id="PTHR10891">
    <property type="entry name" value="EF-HAND CALCIUM-BINDING DOMAIN CONTAINING PROTEIN"/>
    <property type="match status" value="1"/>
</dbReference>
<keyword evidence="3" id="KW-0106">Calcium</keyword>
<name>A0A2U1MQ40_ARTAN</name>
<evidence type="ECO:0000313" key="5">
    <source>
        <dbReference type="EMBL" id="PWA63391.1"/>
    </source>
</evidence>
<dbReference type="Pfam" id="PF13499">
    <property type="entry name" value="EF-hand_7"/>
    <property type="match status" value="1"/>
</dbReference>
<accession>A0A2U1MQ40</accession>
<feature type="domain" description="EF-hand" evidence="4">
    <location>
        <begin position="143"/>
        <end position="177"/>
    </location>
</feature>
<dbReference type="InterPro" id="IPR011992">
    <property type="entry name" value="EF-hand-dom_pair"/>
</dbReference>
<proteinExistence type="predicted"/>
<protein>
    <submittedName>
        <fullName evidence="5">EF-hand domain pair</fullName>
    </submittedName>
</protein>
<evidence type="ECO:0000256" key="3">
    <source>
        <dbReference type="ARBA" id="ARBA00022837"/>
    </source>
</evidence>
<evidence type="ECO:0000256" key="2">
    <source>
        <dbReference type="ARBA" id="ARBA00022737"/>
    </source>
</evidence>
<dbReference type="PROSITE" id="PS00018">
    <property type="entry name" value="EF_HAND_1"/>
    <property type="match status" value="2"/>
</dbReference>
<dbReference type="Gene3D" id="1.10.238.10">
    <property type="entry name" value="EF-hand"/>
    <property type="match status" value="1"/>
</dbReference>
<dbReference type="SMART" id="SM00054">
    <property type="entry name" value="EFh"/>
    <property type="match status" value="2"/>
</dbReference>
<evidence type="ECO:0000313" key="6">
    <source>
        <dbReference type="Proteomes" id="UP000245207"/>
    </source>
</evidence>
<dbReference type="InterPro" id="IPR002048">
    <property type="entry name" value="EF_hand_dom"/>
</dbReference>
<dbReference type="GO" id="GO:0005509">
    <property type="term" value="F:calcium ion binding"/>
    <property type="evidence" value="ECO:0007669"/>
    <property type="project" value="InterPro"/>
</dbReference>
<dbReference type="OrthoDB" id="26525at2759"/>
<keyword evidence="1" id="KW-0479">Metal-binding</keyword>
<sequence>MVTPLIKFSSSILLHFEIAVSKMNSCEVLVKSLQASVQSLLTHVSITWNKLGTISTSLDLNETVKKEFMTLGEINAIMGQLGLQQRCSDQDSDIDILSVFDDEEPTLEEVKVAFDVFDENSDGFIDEYELRNMLCKLGEQENAMSKECRNMIKGFDVNGDGLIDFDEFVRLMETCSF</sequence>
<dbReference type="InterPro" id="IPR039647">
    <property type="entry name" value="EF_hand_pair_protein_CML-like"/>
</dbReference>
<dbReference type="SUPFAM" id="SSF47473">
    <property type="entry name" value="EF-hand"/>
    <property type="match status" value="1"/>
</dbReference>